<comment type="caution">
    <text evidence="2">The sequence shown here is derived from an EMBL/GenBank/DDBJ whole genome shotgun (WGS) entry which is preliminary data.</text>
</comment>
<organism evidence="2 3">
    <name type="scientific">Pomacea canaliculata</name>
    <name type="common">Golden apple snail</name>
    <dbReference type="NCBI Taxonomy" id="400727"/>
    <lineage>
        <taxon>Eukaryota</taxon>
        <taxon>Metazoa</taxon>
        <taxon>Spiralia</taxon>
        <taxon>Lophotrochozoa</taxon>
        <taxon>Mollusca</taxon>
        <taxon>Gastropoda</taxon>
        <taxon>Caenogastropoda</taxon>
        <taxon>Architaenioglossa</taxon>
        <taxon>Ampullarioidea</taxon>
        <taxon>Ampullariidae</taxon>
        <taxon>Pomacea</taxon>
    </lineage>
</organism>
<proteinExistence type="predicted"/>
<evidence type="ECO:0000313" key="3">
    <source>
        <dbReference type="Proteomes" id="UP000245119"/>
    </source>
</evidence>
<reference evidence="2 3" key="1">
    <citation type="submission" date="2018-04" db="EMBL/GenBank/DDBJ databases">
        <title>The genome of golden apple snail Pomacea canaliculata provides insight into stress tolerance and invasive adaptation.</title>
        <authorList>
            <person name="Liu C."/>
            <person name="Liu B."/>
            <person name="Ren Y."/>
            <person name="Zhang Y."/>
            <person name="Wang H."/>
            <person name="Li S."/>
            <person name="Jiang F."/>
            <person name="Yin L."/>
            <person name="Zhang G."/>
            <person name="Qian W."/>
            <person name="Fan W."/>
        </authorList>
    </citation>
    <scope>NUCLEOTIDE SEQUENCE [LARGE SCALE GENOMIC DNA]</scope>
    <source>
        <strain evidence="2">SZHN2017</strain>
        <tissue evidence="2">Muscle</tissue>
    </source>
</reference>
<name>A0A2T7PT43_POMCA</name>
<accession>A0A2T7PT43</accession>
<keyword evidence="3" id="KW-1185">Reference proteome</keyword>
<evidence type="ECO:0000256" key="1">
    <source>
        <dbReference type="SAM" id="MobiDB-lite"/>
    </source>
</evidence>
<gene>
    <name evidence="2" type="ORF">C0Q70_03569</name>
</gene>
<dbReference type="OrthoDB" id="6217893at2759"/>
<feature type="region of interest" description="Disordered" evidence="1">
    <location>
        <begin position="319"/>
        <end position="353"/>
    </location>
</feature>
<sequence>MAATEHPLRDSAGDISCIACPKVPASHLCTHCGHMFCQACTDWLRHISVGKVDNLRSILRSESESGPQTSQLDVSKEISVSKTLQTKHNCHLVAGWVTDVTRKLQDDGAEARSRILRAADVLEQAVAAWRGSLLQEVDDHVIRSTRQLERLQTQLEKHPRDVCSVCVGESVTRDVTNVFPNDALRGCRRSGESPSVDKFLVAKMDETVMERVKEDIKNICCLAFSTIDEAWETYLKHAEMPEDKELSRVTGSSESACSQSSSSSCSVASLLSVDDVQDGVEKVAQCEGSLRASDTHDNCSDLLRTGNAPEGLITLDYREDDQGRQGGCSDVSEDCDPEDSREVVSEEADVTDQGEGRVYVGTAGSVHIAQTLIEVDIRANGKLVREKSGYNGY</sequence>
<dbReference type="EMBL" id="PZQS01000002">
    <property type="protein sequence ID" value="PVD36584.1"/>
    <property type="molecule type" value="Genomic_DNA"/>
</dbReference>
<dbReference type="AlphaFoldDB" id="A0A2T7PT43"/>
<protein>
    <submittedName>
        <fullName evidence="2">Uncharacterized protein</fullName>
    </submittedName>
</protein>
<evidence type="ECO:0000313" key="2">
    <source>
        <dbReference type="EMBL" id="PVD36584.1"/>
    </source>
</evidence>
<dbReference type="Proteomes" id="UP000245119">
    <property type="component" value="Linkage Group LG2"/>
</dbReference>